<proteinExistence type="predicted"/>
<dbReference type="AlphaFoldDB" id="A0A8D8E8B7"/>
<evidence type="ECO:0000313" key="2">
    <source>
        <dbReference type="EMBL" id="CAG6522010.1"/>
    </source>
</evidence>
<accession>A0A8D8E8B7</accession>
<protein>
    <submittedName>
        <fullName evidence="2">(northern house mosquito) hypothetical protein</fullName>
    </submittedName>
</protein>
<dbReference type="EMBL" id="HBUE01184320">
    <property type="protein sequence ID" value="CAG6522010.1"/>
    <property type="molecule type" value="Transcribed_RNA"/>
</dbReference>
<dbReference type="EMBL" id="HBUE01290012">
    <property type="protein sequence ID" value="CAG6573620.1"/>
    <property type="molecule type" value="Transcribed_RNA"/>
</dbReference>
<keyword evidence="1" id="KW-0812">Transmembrane</keyword>
<organism evidence="2">
    <name type="scientific">Culex pipiens</name>
    <name type="common">House mosquito</name>
    <dbReference type="NCBI Taxonomy" id="7175"/>
    <lineage>
        <taxon>Eukaryota</taxon>
        <taxon>Metazoa</taxon>
        <taxon>Ecdysozoa</taxon>
        <taxon>Arthropoda</taxon>
        <taxon>Hexapoda</taxon>
        <taxon>Insecta</taxon>
        <taxon>Pterygota</taxon>
        <taxon>Neoptera</taxon>
        <taxon>Endopterygota</taxon>
        <taxon>Diptera</taxon>
        <taxon>Nematocera</taxon>
        <taxon>Culicoidea</taxon>
        <taxon>Culicidae</taxon>
        <taxon>Culicinae</taxon>
        <taxon>Culicini</taxon>
        <taxon>Culex</taxon>
        <taxon>Culex</taxon>
    </lineage>
</organism>
<sequence>MPCSRYSKNRMAILAQSQRRLLRSCLPSSWTTPALVRLATRSCSSSACRFRTPVGFCFLMVLVPLQSLAGLLIPGIFQPALSVAGLGLSSRTLLRCPLTTPTSGRIFAQNTERNITLNCTQSVLLRGFRRGFSLGIHSPKIFR</sequence>
<name>A0A8D8E8B7_CULPI</name>
<reference evidence="2" key="1">
    <citation type="submission" date="2021-05" db="EMBL/GenBank/DDBJ databases">
        <authorList>
            <person name="Alioto T."/>
            <person name="Alioto T."/>
            <person name="Gomez Garrido J."/>
        </authorList>
    </citation>
    <scope>NUCLEOTIDE SEQUENCE</scope>
</reference>
<evidence type="ECO:0000256" key="1">
    <source>
        <dbReference type="SAM" id="Phobius"/>
    </source>
</evidence>
<keyword evidence="1" id="KW-1133">Transmembrane helix</keyword>
<feature type="transmembrane region" description="Helical" evidence="1">
    <location>
        <begin position="54"/>
        <end position="77"/>
    </location>
</feature>
<keyword evidence="1" id="KW-0472">Membrane</keyword>